<protein>
    <submittedName>
        <fullName evidence="6">GntR family transcriptional regulator</fullName>
    </submittedName>
</protein>
<dbReference type="InterPro" id="IPR036390">
    <property type="entry name" value="WH_DNA-bd_sf"/>
</dbReference>
<evidence type="ECO:0000256" key="3">
    <source>
        <dbReference type="ARBA" id="ARBA00023163"/>
    </source>
</evidence>
<evidence type="ECO:0000313" key="7">
    <source>
        <dbReference type="Proteomes" id="UP000199417"/>
    </source>
</evidence>
<dbReference type="Gene3D" id="1.10.10.10">
    <property type="entry name" value="Winged helix-like DNA-binding domain superfamily/Winged helix DNA-binding domain"/>
    <property type="match status" value="1"/>
</dbReference>
<keyword evidence="2" id="KW-0238">DNA-binding</keyword>
<dbReference type="PRINTS" id="PR00035">
    <property type="entry name" value="HTHGNTR"/>
</dbReference>
<dbReference type="SUPFAM" id="SSF64288">
    <property type="entry name" value="Chorismate lyase-like"/>
    <property type="match status" value="1"/>
</dbReference>
<keyword evidence="3" id="KW-0804">Transcription</keyword>
<evidence type="ECO:0000256" key="1">
    <source>
        <dbReference type="ARBA" id="ARBA00023015"/>
    </source>
</evidence>
<reference evidence="6 7" key="1">
    <citation type="submission" date="2016-10" db="EMBL/GenBank/DDBJ databases">
        <authorList>
            <person name="de Groot N.N."/>
        </authorList>
    </citation>
    <scope>NUCLEOTIDE SEQUENCE [LARGE SCALE GENOMIC DNA]</scope>
    <source>
        <strain evidence="6 7">JCM 11308</strain>
    </source>
</reference>
<gene>
    <name evidence="6" type="ORF">SAMN05444580_103318</name>
</gene>
<dbReference type="SMART" id="SM00345">
    <property type="entry name" value="HTH_GNTR"/>
    <property type="match status" value="1"/>
</dbReference>
<evidence type="ECO:0000256" key="2">
    <source>
        <dbReference type="ARBA" id="ARBA00023125"/>
    </source>
</evidence>
<dbReference type="Pfam" id="PF07702">
    <property type="entry name" value="UTRA"/>
    <property type="match status" value="1"/>
</dbReference>
<dbReference type="PANTHER" id="PTHR44846">
    <property type="entry name" value="MANNOSYL-D-GLYCERATE TRANSPORT/METABOLISM SYSTEM REPRESSOR MNGR-RELATED"/>
    <property type="match status" value="1"/>
</dbReference>
<dbReference type="GO" id="GO:0003700">
    <property type="term" value="F:DNA-binding transcription factor activity"/>
    <property type="evidence" value="ECO:0007669"/>
    <property type="project" value="InterPro"/>
</dbReference>
<dbReference type="InterPro" id="IPR011663">
    <property type="entry name" value="UTRA"/>
</dbReference>
<dbReference type="GO" id="GO:0045892">
    <property type="term" value="P:negative regulation of DNA-templated transcription"/>
    <property type="evidence" value="ECO:0007669"/>
    <property type="project" value="TreeGrafter"/>
</dbReference>
<feature type="region of interest" description="Disordered" evidence="4">
    <location>
        <begin position="1"/>
        <end position="21"/>
    </location>
</feature>
<dbReference type="AlphaFoldDB" id="A0A1G6SY27"/>
<feature type="domain" description="HTH gntR-type" evidence="5">
    <location>
        <begin position="19"/>
        <end position="87"/>
    </location>
</feature>
<dbReference type="InterPro" id="IPR050679">
    <property type="entry name" value="Bact_HTH_transcr_reg"/>
</dbReference>
<evidence type="ECO:0000259" key="5">
    <source>
        <dbReference type="PROSITE" id="PS50949"/>
    </source>
</evidence>
<dbReference type="STRING" id="168276.SAMN05444580_103318"/>
<dbReference type="PROSITE" id="PS50949">
    <property type="entry name" value="HTH_GNTR"/>
    <property type="match status" value="1"/>
</dbReference>
<dbReference type="SMART" id="SM00866">
    <property type="entry name" value="UTRA"/>
    <property type="match status" value="1"/>
</dbReference>
<dbReference type="EMBL" id="FNAB01000003">
    <property type="protein sequence ID" value="SDD21698.1"/>
    <property type="molecule type" value="Genomic_DNA"/>
</dbReference>
<dbReference type="InterPro" id="IPR036388">
    <property type="entry name" value="WH-like_DNA-bd_sf"/>
</dbReference>
<dbReference type="InterPro" id="IPR028978">
    <property type="entry name" value="Chorismate_lyase_/UTRA_dom_sf"/>
</dbReference>
<accession>A0A1G6SY27</accession>
<dbReference type="SUPFAM" id="SSF46785">
    <property type="entry name" value="Winged helix' DNA-binding domain"/>
    <property type="match status" value="1"/>
</dbReference>
<keyword evidence="7" id="KW-1185">Reference proteome</keyword>
<dbReference type="GO" id="GO:0003677">
    <property type="term" value="F:DNA binding"/>
    <property type="evidence" value="ECO:0007669"/>
    <property type="project" value="UniProtKB-KW"/>
</dbReference>
<dbReference type="InterPro" id="IPR000524">
    <property type="entry name" value="Tscrpt_reg_HTH_GntR"/>
</dbReference>
<organism evidence="6 7">
    <name type="scientific">Rhodococcus tukisamuensis</name>
    <dbReference type="NCBI Taxonomy" id="168276"/>
    <lineage>
        <taxon>Bacteria</taxon>
        <taxon>Bacillati</taxon>
        <taxon>Actinomycetota</taxon>
        <taxon>Actinomycetes</taxon>
        <taxon>Mycobacteriales</taxon>
        <taxon>Nocardiaceae</taxon>
        <taxon>Rhodococcus</taxon>
    </lineage>
</organism>
<dbReference type="Proteomes" id="UP000199417">
    <property type="component" value="Unassembled WGS sequence"/>
</dbReference>
<dbReference type="Gene3D" id="3.40.1410.10">
    <property type="entry name" value="Chorismate lyase-like"/>
    <property type="match status" value="1"/>
</dbReference>
<proteinExistence type="predicted"/>
<dbReference type="CDD" id="cd07377">
    <property type="entry name" value="WHTH_GntR"/>
    <property type="match status" value="1"/>
</dbReference>
<evidence type="ECO:0000313" key="6">
    <source>
        <dbReference type="EMBL" id="SDD21698.1"/>
    </source>
</evidence>
<keyword evidence="1" id="KW-0805">Transcription regulation</keyword>
<sequence length="261" mass="28221">MTGPEGRRALAESRGKRPGAEYEKLAAKLREAITSGEFGSGDRLPSEESLAGTYGVSRGTVRQALAVLRANGLVTSRRGTRRVILGTARTQSFFELLSFSGWAHSIGEDPGSRTVAVEHRVALPLECEQLQLASGSRIYQVVRLRTLSRVPVMLERAIYPEQIGKLVADLPPEATSHASPLLDAGVVFADADHTVDLVEADGDDARHLGCVEGSPLLRERRRVTDPASTPLLWSDDRFLPGTVSFTVHNSVASTALSRRRG</sequence>
<evidence type="ECO:0000256" key="4">
    <source>
        <dbReference type="SAM" id="MobiDB-lite"/>
    </source>
</evidence>
<name>A0A1G6SY27_9NOCA</name>
<dbReference type="Pfam" id="PF00392">
    <property type="entry name" value="GntR"/>
    <property type="match status" value="1"/>
</dbReference>
<dbReference type="PANTHER" id="PTHR44846:SF17">
    <property type="entry name" value="GNTR-FAMILY TRANSCRIPTIONAL REGULATOR"/>
    <property type="match status" value="1"/>
</dbReference>